<comment type="caution">
    <text evidence="2">The sequence shown here is derived from an EMBL/GenBank/DDBJ whole genome shotgun (WGS) entry which is preliminary data.</text>
</comment>
<keyword evidence="1" id="KW-0812">Transmembrane</keyword>
<protein>
    <recommendedName>
        <fullName evidence="4">Prepilin-type N-terminal cleavage/methylation domain-containing protein</fullName>
    </recommendedName>
</protein>
<dbReference type="SUPFAM" id="SSF54523">
    <property type="entry name" value="Pili subunits"/>
    <property type="match status" value="1"/>
</dbReference>
<organism evidence="2 3">
    <name type="scientific">Pilimelia anulata</name>
    <dbReference type="NCBI Taxonomy" id="53371"/>
    <lineage>
        <taxon>Bacteria</taxon>
        <taxon>Bacillati</taxon>
        <taxon>Actinomycetota</taxon>
        <taxon>Actinomycetes</taxon>
        <taxon>Micromonosporales</taxon>
        <taxon>Micromonosporaceae</taxon>
        <taxon>Pilimelia</taxon>
    </lineage>
</organism>
<dbReference type="AlphaFoldDB" id="A0A8J3FD50"/>
<evidence type="ECO:0000313" key="2">
    <source>
        <dbReference type="EMBL" id="GGK02963.1"/>
    </source>
</evidence>
<gene>
    <name evidence="2" type="ORF">GCM10010123_36150</name>
</gene>
<accession>A0A8J3FD50</accession>
<evidence type="ECO:0008006" key="4">
    <source>
        <dbReference type="Google" id="ProtNLM"/>
    </source>
</evidence>
<keyword evidence="3" id="KW-1185">Reference proteome</keyword>
<feature type="transmembrane region" description="Helical" evidence="1">
    <location>
        <begin position="18"/>
        <end position="40"/>
    </location>
</feature>
<sequence length="183" mass="19060">MSTDGGSGTDSGFTLVELLVSLVVIGLVMSAVTSFFVVTLGTTHDQADRQAASQAATSAFDYAQRKGAAAVETWIQGNDEPGDTAATAPDRCAAPAEPQTCQYVDLGGVRYSRAWDIDRCHLPNPVPTTAPSPAACLDGPGDADDAALLRVTVRVTWPCRTGTCVLEDATLLSAARVEPGFRS</sequence>
<keyword evidence="1" id="KW-0472">Membrane</keyword>
<dbReference type="Pfam" id="PF07963">
    <property type="entry name" value="N_methyl"/>
    <property type="match status" value="1"/>
</dbReference>
<dbReference type="EMBL" id="BMQB01000008">
    <property type="protein sequence ID" value="GGK02963.1"/>
    <property type="molecule type" value="Genomic_DNA"/>
</dbReference>
<dbReference type="InterPro" id="IPR045584">
    <property type="entry name" value="Pilin-like"/>
</dbReference>
<reference evidence="2" key="2">
    <citation type="submission" date="2020-09" db="EMBL/GenBank/DDBJ databases">
        <authorList>
            <person name="Sun Q."/>
            <person name="Ohkuma M."/>
        </authorList>
    </citation>
    <scope>NUCLEOTIDE SEQUENCE</scope>
    <source>
        <strain evidence="2">JCM 3090</strain>
    </source>
</reference>
<name>A0A8J3FD50_9ACTN</name>
<dbReference type="NCBIfam" id="TIGR02532">
    <property type="entry name" value="IV_pilin_GFxxxE"/>
    <property type="match status" value="1"/>
</dbReference>
<evidence type="ECO:0000256" key="1">
    <source>
        <dbReference type="SAM" id="Phobius"/>
    </source>
</evidence>
<dbReference type="RefSeq" id="WP_189171352.1">
    <property type="nucleotide sequence ID" value="NZ_BMQB01000008.1"/>
</dbReference>
<evidence type="ECO:0000313" key="3">
    <source>
        <dbReference type="Proteomes" id="UP000649739"/>
    </source>
</evidence>
<keyword evidence="1" id="KW-1133">Transmembrane helix</keyword>
<reference evidence="2" key="1">
    <citation type="journal article" date="2014" name="Int. J. Syst. Evol. Microbiol.">
        <title>Complete genome sequence of Corynebacterium casei LMG S-19264T (=DSM 44701T), isolated from a smear-ripened cheese.</title>
        <authorList>
            <consortium name="US DOE Joint Genome Institute (JGI-PGF)"/>
            <person name="Walter F."/>
            <person name="Albersmeier A."/>
            <person name="Kalinowski J."/>
            <person name="Ruckert C."/>
        </authorList>
    </citation>
    <scope>NUCLEOTIDE SEQUENCE</scope>
    <source>
        <strain evidence="2">JCM 3090</strain>
    </source>
</reference>
<dbReference type="InterPro" id="IPR012902">
    <property type="entry name" value="N_methyl_site"/>
</dbReference>
<dbReference type="Proteomes" id="UP000649739">
    <property type="component" value="Unassembled WGS sequence"/>
</dbReference>
<dbReference type="PROSITE" id="PS00409">
    <property type="entry name" value="PROKAR_NTER_METHYL"/>
    <property type="match status" value="1"/>
</dbReference>
<proteinExistence type="predicted"/>
<dbReference type="Gene3D" id="3.30.700.10">
    <property type="entry name" value="Glycoprotein, Type 4 Pilin"/>
    <property type="match status" value="1"/>
</dbReference>